<dbReference type="Pfam" id="PF00096">
    <property type="entry name" value="zf-C2H2"/>
    <property type="match status" value="5"/>
</dbReference>
<feature type="region of interest" description="Disordered" evidence="10">
    <location>
        <begin position="345"/>
        <end position="384"/>
    </location>
</feature>
<dbReference type="PANTHER" id="PTHR24379:SF121">
    <property type="entry name" value="C2H2-TYPE DOMAIN-CONTAINING PROTEIN"/>
    <property type="match status" value="1"/>
</dbReference>
<evidence type="ECO:0000256" key="9">
    <source>
        <dbReference type="PROSITE-ProRule" id="PRU00042"/>
    </source>
</evidence>
<feature type="domain" description="C2H2-type" evidence="11">
    <location>
        <begin position="477"/>
        <end position="507"/>
    </location>
</feature>
<accession>A0A2H1VWX0</accession>
<proteinExistence type="predicted"/>
<keyword evidence="8" id="KW-0539">Nucleus</keyword>
<feature type="domain" description="C2H2-type" evidence="11">
    <location>
        <begin position="421"/>
        <end position="448"/>
    </location>
</feature>
<feature type="region of interest" description="Disordered" evidence="10">
    <location>
        <begin position="519"/>
        <end position="541"/>
    </location>
</feature>
<comment type="subcellular location">
    <subcellularLocation>
        <location evidence="1">Nucleus</location>
    </subcellularLocation>
</comment>
<feature type="compositionally biased region" description="Basic and acidic residues" evidence="10">
    <location>
        <begin position="367"/>
        <end position="384"/>
    </location>
</feature>
<keyword evidence="3" id="KW-0677">Repeat</keyword>
<organism evidence="12">
    <name type="scientific">Spodoptera frugiperda</name>
    <name type="common">Fall armyworm</name>
    <dbReference type="NCBI Taxonomy" id="7108"/>
    <lineage>
        <taxon>Eukaryota</taxon>
        <taxon>Metazoa</taxon>
        <taxon>Ecdysozoa</taxon>
        <taxon>Arthropoda</taxon>
        <taxon>Hexapoda</taxon>
        <taxon>Insecta</taxon>
        <taxon>Pterygota</taxon>
        <taxon>Neoptera</taxon>
        <taxon>Endopterygota</taxon>
        <taxon>Lepidoptera</taxon>
        <taxon>Glossata</taxon>
        <taxon>Ditrysia</taxon>
        <taxon>Noctuoidea</taxon>
        <taxon>Noctuidae</taxon>
        <taxon>Amphipyrinae</taxon>
        <taxon>Spodoptera</taxon>
    </lineage>
</organism>
<protein>
    <submittedName>
        <fullName evidence="12">SFRICE_014246</fullName>
    </submittedName>
</protein>
<dbReference type="PROSITE" id="PS50157">
    <property type="entry name" value="ZINC_FINGER_C2H2_2"/>
    <property type="match status" value="7"/>
</dbReference>
<dbReference type="SMART" id="SM00355">
    <property type="entry name" value="ZnF_C2H2"/>
    <property type="match status" value="11"/>
</dbReference>
<keyword evidence="5" id="KW-0862">Zinc</keyword>
<dbReference type="GO" id="GO:0008270">
    <property type="term" value="F:zinc ion binding"/>
    <property type="evidence" value="ECO:0007669"/>
    <property type="project" value="UniProtKB-KW"/>
</dbReference>
<dbReference type="SUPFAM" id="SSF57667">
    <property type="entry name" value="beta-beta-alpha zinc fingers"/>
    <property type="match status" value="4"/>
</dbReference>
<feature type="domain" description="C2H2-type" evidence="11">
    <location>
        <begin position="694"/>
        <end position="717"/>
    </location>
</feature>
<dbReference type="SMART" id="SM00868">
    <property type="entry name" value="zf-AD"/>
    <property type="match status" value="1"/>
</dbReference>
<feature type="domain" description="C2H2-type" evidence="11">
    <location>
        <begin position="571"/>
        <end position="601"/>
    </location>
</feature>
<keyword evidence="7" id="KW-0804">Transcription</keyword>
<dbReference type="InterPro" id="IPR012934">
    <property type="entry name" value="Znf_AD"/>
</dbReference>
<keyword evidence="2" id="KW-0479">Metal-binding</keyword>
<evidence type="ECO:0000256" key="4">
    <source>
        <dbReference type="ARBA" id="ARBA00022771"/>
    </source>
</evidence>
<feature type="domain" description="C2H2-type" evidence="11">
    <location>
        <begin position="633"/>
        <end position="661"/>
    </location>
</feature>
<dbReference type="PANTHER" id="PTHR24379">
    <property type="entry name" value="KRAB AND ZINC FINGER DOMAIN-CONTAINING"/>
    <property type="match status" value="1"/>
</dbReference>
<evidence type="ECO:0000256" key="6">
    <source>
        <dbReference type="ARBA" id="ARBA00023015"/>
    </source>
</evidence>
<dbReference type="AlphaFoldDB" id="A0A2H1VWX0"/>
<evidence type="ECO:0000256" key="2">
    <source>
        <dbReference type="ARBA" id="ARBA00022723"/>
    </source>
</evidence>
<feature type="domain" description="C2H2-type" evidence="11">
    <location>
        <begin position="666"/>
        <end position="693"/>
    </location>
</feature>
<sequence length="743" mass="85763">MEQDVEALSFPVLRYRALCSACLSNDRDLFELNSEAQDIFRRLLFTGDRFNEPMPEMDHLVCWECLALLKRFHKFKWQVHTAQEHLRVMALSRTQESMDHTYMSQSLSCLEMSTKTEYDKIFFDFSTGEEGYIIQTQPQNVKNEQYDVSQVQETSILDIDEHILEVPEIVLENPVTGVMSHIVVGTDSLDLDSGPSDAVMSHLTIGNLTKTQIDSINIITQSDAKPKLEKTEPKLGYVTEYMTEADMLKCRDEAKKKVQYASSVYKCELCIIGFYTQQQVEDHFVSAHRAKPRQVACKVCYVYVDESKIASHTDAHYLKYRCKLCAHEEPAAKLMQMHVSTHMHKQANNMSTIKIGDLKSKGRKKKDKETKEQKDPPKPGDLRKLLSKTSIEGYQCLECDMFFKNSRARKNHVARFHREGLQCDHCKKRFVNRTTLATHLKLHEGPLPRSECPICHKMVRVIQLKYHIQRHQNKSRYECTDCNKTFSHLATYQAHLKYSRAHASEQVFKHYTLQMGPSRADARSGAADNVKGYRGSGSKQKERGGFLVSKCLTLPPASPKAGERHQNKSRYECTDCNKTFSHLATYQAHLKYSRAHASEQVFKFPCPMCKKGYPTKEAMQDHFNYQHLGKTIHKCPICNKPIASRANVDKHMMRIHGQKKEKPRTHICQECGKAFTDKKALTQHEVIHSGERPLSCDICQQTFKQKASLYTHRKRVHKVIPNKRLVEYMDDDVQHCKVERFVV</sequence>
<gene>
    <name evidence="12" type="ORF">SFRICE_014246</name>
</gene>
<feature type="domain" description="C2H2-type" evidence="11">
    <location>
        <begin position="604"/>
        <end position="632"/>
    </location>
</feature>
<evidence type="ECO:0000313" key="12">
    <source>
        <dbReference type="EMBL" id="SOQ45347.1"/>
    </source>
</evidence>
<dbReference type="FunFam" id="3.30.160.60:FF:000060">
    <property type="entry name" value="zinc finger protein 436"/>
    <property type="match status" value="1"/>
</dbReference>
<evidence type="ECO:0000256" key="3">
    <source>
        <dbReference type="ARBA" id="ARBA00022737"/>
    </source>
</evidence>
<evidence type="ECO:0000259" key="11">
    <source>
        <dbReference type="PROSITE" id="PS50157"/>
    </source>
</evidence>
<dbReference type="PROSITE" id="PS00028">
    <property type="entry name" value="ZINC_FINGER_C2H2_1"/>
    <property type="match status" value="6"/>
</dbReference>
<evidence type="ECO:0000256" key="10">
    <source>
        <dbReference type="SAM" id="MobiDB-lite"/>
    </source>
</evidence>
<evidence type="ECO:0000256" key="7">
    <source>
        <dbReference type="ARBA" id="ARBA00023163"/>
    </source>
</evidence>
<dbReference type="GO" id="GO:0005634">
    <property type="term" value="C:nucleus"/>
    <property type="evidence" value="ECO:0007669"/>
    <property type="project" value="UniProtKB-SubCell"/>
</dbReference>
<keyword evidence="4 9" id="KW-0863">Zinc-finger</keyword>
<evidence type="ECO:0000256" key="8">
    <source>
        <dbReference type="ARBA" id="ARBA00023242"/>
    </source>
</evidence>
<evidence type="ECO:0000256" key="1">
    <source>
        <dbReference type="ARBA" id="ARBA00004123"/>
    </source>
</evidence>
<name>A0A2H1VWX0_SPOFR</name>
<dbReference type="Gene3D" id="3.30.160.60">
    <property type="entry name" value="Classic Zinc Finger"/>
    <property type="match status" value="5"/>
</dbReference>
<dbReference type="InterPro" id="IPR013087">
    <property type="entry name" value="Znf_C2H2_type"/>
</dbReference>
<dbReference type="EMBL" id="ODYU01004954">
    <property type="protein sequence ID" value="SOQ45347.1"/>
    <property type="molecule type" value="Genomic_DNA"/>
</dbReference>
<evidence type="ECO:0000256" key="5">
    <source>
        <dbReference type="ARBA" id="ARBA00022833"/>
    </source>
</evidence>
<keyword evidence="6" id="KW-0805">Transcription regulation</keyword>
<dbReference type="InterPro" id="IPR036236">
    <property type="entry name" value="Znf_C2H2_sf"/>
</dbReference>
<reference evidence="12" key="1">
    <citation type="submission" date="2016-07" db="EMBL/GenBank/DDBJ databases">
        <authorList>
            <person name="Bretaudeau A."/>
        </authorList>
    </citation>
    <scope>NUCLEOTIDE SEQUENCE</scope>
    <source>
        <strain evidence="12">Rice</strain>
        <tissue evidence="12">Whole body</tissue>
    </source>
</reference>